<evidence type="ECO:0000313" key="6">
    <source>
        <dbReference type="EMBL" id="MCI2285596.1"/>
    </source>
</evidence>
<evidence type="ECO:0000256" key="1">
    <source>
        <dbReference type="ARBA" id="ARBA00001942"/>
    </source>
</evidence>
<organism evidence="6 7">
    <name type="scientific">Colwellia maritima</name>
    <dbReference type="NCBI Taxonomy" id="2912588"/>
    <lineage>
        <taxon>Bacteria</taxon>
        <taxon>Pseudomonadati</taxon>
        <taxon>Pseudomonadota</taxon>
        <taxon>Gammaproteobacteria</taxon>
        <taxon>Alteromonadales</taxon>
        <taxon>Colwelliaceae</taxon>
        <taxon>Colwellia</taxon>
    </lineage>
</organism>
<accession>A0ABS9X7W9</accession>
<sequence>MWFDKTECLGTELAKTFPLHLISNQPKNKLHSQLDHGVTSKNSKVKGREKIKINPQLAVKRNIKQDDIVLVFNDRGRCLAAADISEGIRVDVVELPTGSWFDPIYNKNGISLDVHGNPNTLTADVGTSKLAQGCAAHSCLVDIKLFEDELPNINVFTKPNTQSYS</sequence>
<comment type="cofactor">
    <cofactor evidence="1">
        <name>Mo-bis(molybdopterin guanine dinucleotide)</name>
        <dbReference type="ChEBI" id="CHEBI:60539"/>
    </cofactor>
</comment>
<dbReference type="InterPro" id="IPR006657">
    <property type="entry name" value="MoPterin_dinucl-bd_dom"/>
</dbReference>
<evidence type="ECO:0000313" key="7">
    <source>
        <dbReference type="Proteomes" id="UP001139646"/>
    </source>
</evidence>
<evidence type="ECO:0000259" key="5">
    <source>
        <dbReference type="Pfam" id="PF01568"/>
    </source>
</evidence>
<keyword evidence="3" id="KW-0479">Metal-binding</keyword>
<dbReference type="SUPFAM" id="SSF50692">
    <property type="entry name" value="ADC-like"/>
    <property type="match status" value="1"/>
</dbReference>
<evidence type="ECO:0000256" key="2">
    <source>
        <dbReference type="ARBA" id="ARBA00022505"/>
    </source>
</evidence>
<evidence type="ECO:0000256" key="3">
    <source>
        <dbReference type="ARBA" id="ARBA00022723"/>
    </source>
</evidence>
<keyword evidence="4" id="KW-0560">Oxidoreductase</keyword>
<keyword evidence="2" id="KW-0500">Molybdenum</keyword>
<dbReference type="PANTHER" id="PTHR43742:SF10">
    <property type="entry name" value="TRIMETHYLAMINE-N-OXIDE REDUCTASE 2"/>
    <property type="match status" value="1"/>
</dbReference>
<dbReference type="InterPro" id="IPR009010">
    <property type="entry name" value="Asp_de-COase-like_dom_sf"/>
</dbReference>
<dbReference type="InterPro" id="IPR050612">
    <property type="entry name" value="Prok_Mopterin_Oxidored"/>
</dbReference>
<dbReference type="Proteomes" id="UP001139646">
    <property type="component" value="Unassembled WGS sequence"/>
</dbReference>
<keyword evidence="7" id="KW-1185">Reference proteome</keyword>
<dbReference type="CDD" id="cd02793">
    <property type="entry name" value="MopB_CT_DMSOR-BSOR-TMAOR"/>
    <property type="match status" value="1"/>
</dbReference>
<proteinExistence type="predicted"/>
<feature type="domain" description="Molybdopterin dinucleotide-binding" evidence="5">
    <location>
        <begin position="19"/>
        <end position="139"/>
    </location>
</feature>
<dbReference type="Pfam" id="PF01568">
    <property type="entry name" value="Molydop_binding"/>
    <property type="match status" value="1"/>
</dbReference>
<gene>
    <name evidence="6" type="ORF">L3081_22190</name>
</gene>
<dbReference type="InterPro" id="IPR006655">
    <property type="entry name" value="Mopterin_OxRdtase_prok_CS"/>
</dbReference>
<dbReference type="EMBL" id="JAKKSL010000005">
    <property type="protein sequence ID" value="MCI2285596.1"/>
    <property type="molecule type" value="Genomic_DNA"/>
</dbReference>
<dbReference type="PANTHER" id="PTHR43742">
    <property type="entry name" value="TRIMETHYLAMINE-N-OXIDE REDUCTASE"/>
    <property type="match status" value="1"/>
</dbReference>
<protein>
    <recommendedName>
        <fullName evidence="5">Molybdopterin dinucleotide-binding domain-containing protein</fullName>
    </recommendedName>
</protein>
<dbReference type="PROSITE" id="PS00932">
    <property type="entry name" value="MOLYBDOPTERIN_PROK_3"/>
    <property type="match status" value="1"/>
</dbReference>
<comment type="caution">
    <text evidence="6">The sequence shown here is derived from an EMBL/GenBank/DDBJ whole genome shotgun (WGS) entry which is preliminary data.</text>
</comment>
<dbReference type="InterPro" id="IPR041954">
    <property type="entry name" value="CT_DMSOR/BSOR/TMAOR"/>
</dbReference>
<name>A0ABS9X7W9_9GAMM</name>
<evidence type="ECO:0000256" key="4">
    <source>
        <dbReference type="ARBA" id="ARBA00023002"/>
    </source>
</evidence>
<reference evidence="6" key="1">
    <citation type="submission" date="2022-01" db="EMBL/GenBank/DDBJ databases">
        <title>Colwellia maritima, isolated from seawater.</title>
        <authorList>
            <person name="Kristyanto S."/>
            <person name="Jung J."/>
            <person name="Jeon C.O."/>
        </authorList>
    </citation>
    <scope>NUCLEOTIDE SEQUENCE</scope>
    <source>
        <strain evidence="6">MSW7</strain>
    </source>
</reference>
<dbReference type="Gene3D" id="2.40.40.20">
    <property type="match status" value="1"/>
</dbReference>